<accession>A0ABW7CY08</accession>
<dbReference type="RefSeq" id="WP_394163684.1">
    <property type="nucleotide sequence ID" value="NZ_JBHGCJ010000008.1"/>
</dbReference>
<gene>
    <name evidence="1" type="ORF">ACEU0G_003859</name>
</gene>
<protein>
    <submittedName>
        <fullName evidence="1">DUF2971 domain-containing protein</fullName>
    </submittedName>
</protein>
<evidence type="ECO:0000313" key="2">
    <source>
        <dbReference type="Proteomes" id="UP001605261"/>
    </source>
</evidence>
<keyword evidence="2" id="KW-1185">Reference proteome</keyword>
<evidence type="ECO:0000313" key="1">
    <source>
        <dbReference type="EMBL" id="MFG6109837.1"/>
    </source>
</evidence>
<reference evidence="1 2" key="1">
    <citation type="submission" date="2024-09" db="EMBL/GenBank/DDBJ databases">
        <authorList>
            <consortium name="All-Russian atlas of soil microorganisms"/>
            <consortium name="as a basis for the search for new antimicrobial producers and enzymes with unique properties"/>
            <person name="Sokolova E.A."/>
            <person name="Voronina E.N."/>
        </authorList>
    </citation>
    <scope>NUCLEOTIDE SEQUENCE [LARGE SCALE GENOMIC DNA]</scope>
    <source>
        <strain evidence="1 2">AF-22b-331.1</strain>
    </source>
</reference>
<sequence length="221" mass="25005">MLLYKFKSAQDVLYALDIAMHEQLFCSDYAALNDPFEGQFRTASGGTNLGFTPLTKEGRPSASKIIFSNLASHPLSGPTRVCSLSDRWRDVRMWALYADSFRGMAFEFDVDPNDPQVHQVAYSREFPKIPTGLLSSPETIDALTRKTRHWKYESEWRFISAETYISLPGRLTRILLGSRISPTVRDALLKVACAHTRIFMVGLDPAGVRMTLEQELLRVPQ</sequence>
<dbReference type="Proteomes" id="UP001605261">
    <property type="component" value="Unassembled WGS sequence"/>
</dbReference>
<organism evidence="1 2">
    <name type="scientific">Stenotrophomonas nematodicola</name>
    <dbReference type="NCBI Taxonomy" id="2656746"/>
    <lineage>
        <taxon>Bacteria</taxon>
        <taxon>Pseudomonadati</taxon>
        <taxon>Pseudomonadota</taxon>
        <taxon>Gammaproteobacteria</taxon>
        <taxon>Lysobacterales</taxon>
        <taxon>Lysobacteraceae</taxon>
        <taxon>Stenotrophomonas</taxon>
    </lineage>
</organism>
<proteinExistence type="predicted"/>
<dbReference type="EMBL" id="JBHGCJ010000008">
    <property type="protein sequence ID" value="MFG6109837.1"/>
    <property type="molecule type" value="Genomic_DNA"/>
</dbReference>
<comment type="caution">
    <text evidence="1">The sequence shown here is derived from an EMBL/GenBank/DDBJ whole genome shotgun (WGS) entry which is preliminary data.</text>
</comment>
<name>A0ABW7CY08_9GAMM</name>